<accession>A0A179B994</accession>
<evidence type="ECO:0008006" key="3">
    <source>
        <dbReference type="Google" id="ProtNLM"/>
    </source>
</evidence>
<protein>
    <recommendedName>
        <fullName evidence="3">ASCH domain-containing protein</fullName>
    </recommendedName>
</protein>
<dbReference type="OrthoDB" id="200334at2"/>
<name>A0A179B994_ACIFR</name>
<proteinExistence type="predicted"/>
<gene>
    <name evidence="1" type="ORF">A4H96_13080</name>
</gene>
<keyword evidence="2" id="KW-1185">Reference proteome</keyword>
<dbReference type="RefSeq" id="WP_064219998.1">
    <property type="nucleotide sequence ID" value="NZ_LVXZ01000207.1"/>
</dbReference>
<evidence type="ECO:0000313" key="1">
    <source>
        <dbReference type="EMBL" id="OAP87594.1"/>
    </source>
</evidence>
<reference evidence="1 2" key="1">
    <citation type="submission" date="2016-04" db="EMBL/GenBank/DDBJ databases">
        <title>Acidithiobacillus ferrooxidans genome sequencing and assembly.</title>
        <authorList>
            <person name="Zhou Z."/>
        </authorList>
    </citation>
    <scope>NUCLEOTIDE SEQUENCE [LARGE SCALE GENOMIC DNA]</scope>
    <source>
        <strain evidence="1 2">BY0502</strain>
    </source>
</reference>
<evidence type="ECO:0000313" key="2">
    <source>
        <dbReference type="Proteomes" id="UP000078302"/>
    </source>
</evidence>
<organism evidence="1 2">
    <name type="scientific">Acidithiobacillus ferrooxidans</name>
    <name type="common">Thiobacillus ferrooxidans</name>
    <dbReference type="NCBI Taxonomy" id="920"/>
    <lineage>
        <taxon>Bacteria</taxon>
        <taxon>Pseudomonadati</taxon>
        <taxon>Pseudomonadota</taxon>
        <taxon>Acidithiobacillia</taxon>
        <taxon>Acidithiobacillales</taxon>
        <taxon>Acidithiobacillaceae</taxon>
        <taxon>Acidithiobacillus</taxon>
    </lineage>
</organism>
<dbReference type="AlphaFoldDB" id="A0A179B994"/>
<dbReference type="EMBL" id="LVXZ01000207">
    <property type="protein sequence ID" value="OAP87594.1"/>
    <property type="molecule type" value="Genomic_DNA"/>
</dbReference>
<sequence length="126" mass="14203">MTALNFSARFADAVARMEKRQTIRARGKRRPPRPGDPLQLYTGMRTVQCRKLAEVVCVSVEPIGLSCLTRTISMITGEGSWARWQSLDDDEMEALAKADGFSGSLEFFEWFQGNHGRSVSGYLIKW</sequence>
<comment type="caution">
    <text evidence="1">The sequence shown here is derived from an EMBL/GenBank/DDBJ whole genome shotgun (WGS) entry which is preliminary data.</text>
</comment>
<dbReference type="Proteomes" id="UP000078302">
    <property type="component" value="Unassembled WGS sequence"/>
</dbReference>